<evidence type="ECO:0000313" key="1">
    <source>
        <dbReference type="EMBL" id="PWR71744.1"/>
    </source>
</evidence>
<name>A0A2V2MU76_9EURY</name>
<reference evidence="1 2" key="1">
    <citation type="submission" date="2018-05" db="EMBL/GenBank/DDBJ databases">
        <title>Draft genome of Methanospirillum stamsii Pt1.</title>
        <authorList>
            <person name="Dueholm M.S."/>
            <person name="Nielsen P.H."/>
            <person name="Bakmann L.F."/>
            <person name="Otzen D.E."/>
        </authorList>
    </citation>
    <scope>NUCLEOTIDE SEQUENCE [LARGE SCALE GENOMIC DNA]</scope>
    <source>
        <strain evidence="1 2">Pt1</strain>
    </source>
</reference>
<gene>
    <name evidence="1" type="ORF">DLD82_13405</name>
</gene>
<comment type="caution">
    <text evidence="1">The sequence shown here is derived from an EMBL/GenBank/DDBJ whole genome shotgun (WGS) entry which is preliminary data.</text>
</comment>
<dbReference type="RefSeq" id="WP_109941640.1">
    <property type="nucleotide sequence ID" value="NZ_CP176366.1"/>
</dbReference>
<accession>A0A2V2MU76</accession>
<evidence type="ECO:0000313" key="2">
    <source>
        <dbReference type="Proteomes" id="UP000245934"/>
    </source>
</evidence>
<keyword evidence="2" id="KW-1185">Reference proteome</keyword>
<dbReference type="EMBL" id="QGMZ01000030">
    <property type="protein sequence ID" value="PWR71744.1"/>
    <property type="molecule type" value="Genomic_DNA"/>
</dbReference>
<sequence>MKKSEIKESVKQKDKVSNSTVYMNNPVVSCRKDKSDLAFLFNPDIDKELPINGTGILIWDFLNEPHNIIDISQYLQTIFSDCPSDDAILSDINQFISNISHDFLIEVDCETN</sequence>
<dbReference type="Proteomes" id="UP000245934">
    <property type="component" value="Unassembled WGS sequence"/>
</dbReference>
<dbReference type="AlphaFoldDB" id="A0A2V2MU76"/>
<proteinExistence type="predicted"/>
<organism evidence="1 2">
    <name type="scientific">Methanospirillum stamsii</name>
    <dbReference type="NCBI Taxonomy" id="1277351"/>
    <lineage>
        <taxon>Archaea</taxon>
        <taxon>Methanobacteriati</taxon>
        <taxon>Methanobacteriota</taxon>
        <taxon>Stenosarchaea group</taxon>
        <taxon>Methanomicrobia</taxon>
        <taxon>Methanomicrobiales</taxon>
        <taxon>Methanospirillaceae</taxon>
        <taxon>Methanospirillum</taxon>
    </lineage>
</organism>
<evidence type="ECO:0008006" key="3">
    <source>
        <dbReference type="Google" id="ProtNLM"/>
    </source>
</evidence>
<protein>
    <recommendedName>
        <fullName evidence="3">PqqD family protein</fullName>
    </recommendedName>
</protein>
<dbReference type="GeneID" id="97611013"/>